<dbReference type="Pfam" id="PF08401">
    <property type="entry name" value="ArdcN"/>
    <property type="match status" value="1"/>
</dbReference>
<proteinExistence type="predicted"/>
<keyword evidence="4" id="KW-1185">Reference proteome</keyword>
<evidence type="ECO:0000259" key="2">
    <source>
        <dbReference type="Pfam" id="PF08401"/>
    </source>
</evidence>
<evidence type="ECO:0000313" key="3">
    <source>
        <dbReference type="EMBL" id="SFF94554.1"/>
    </source>
</evidence>
<feature type="domain" description="N-terminal" evidence="2">
    <location>
        <begin position="51"/>
        <end position="151"/>
    </location>
</feature>
<dbReference type="InterPro" id="IPR013610">
    <property type="entry name" value="ArdC_N"/>
</dbReference>
<protein>
    <recommendedName>
        <fullName evidence="2">N-terminal domain-containing protein</fullName>
    </recommendedName>
</protein>
<feature type="compositionally biased region" description="Basic residues" evidence="1">
    <location>
        <begin position="18"/>
        <end position="27"/>
    </location>
</feature>
<sequence length="375" mass="38606">MTSTTTTSGAASGTSSRRTGRGSRARRAQLSPAQREAADVARAAKIAALHEQIGERVEQLTADPQWRAMLDAAAKFHTYSLGNQLLIELQAARLGISPTRVAGFGTWKALGRSVVKGSTGLAVLAPCTYTRKDAGTGTGQETDRAVPVTATTTGTAGEPAGGDADLSARGRVLRGFRVAHVFDISQTEGDPLPDVVPELLTGDAPAALWEALATQVTGHGYTLVREACGQANGVTDPAARAVRVRPDVADAQAVKTLAHELAHIECGHTADDFDYRGCRGRAEAEAESVAYIVTAWAGLDSGGYTVPYVAAWSAGDTDVVRGAAVTVTAAARRILDHLDDAADSAESTENPPGDGEAAPPAGSAEPLAGARAFAG</sequence>
<reference evidence="4" key="1">
    <citation type="submission" date="2016-10" db="EMBL/GenBank/DDBJ databases">
        <authorList>
            <person name="Varghese N."/>
            <person name="Submissions S."/>
        </authorList>
    </citation>
    <scope>NUCLEOTIDE SEQUENCE [LARGE SCALE GENOMIC DNA]</scope>
    <source>
        <strain evidence="4">DSM 46838</strain>
    </source>
</reference>
<feature type="compositionally biased region" description="Low complexity" evidence="1">
    <location>
        <begin position="1"/>
        <end position="17"/>
    </location>
</feature>
<dbReference type="STRING" id="1798228.SAMN05216574_13515"/>
<dbReference type="GO" id="GO:0003697">
    <property type="term" value="F:single-stranded DNA binding"/>
    <property type="evidence" value="ECO:0007669"/>
    <property type="project" value="InterPro"/>
</dbReference>
<dbReference type="Proteomes" id="UP000198589">
    <property type="component" value="Unassembled WGS sequence"/>
</dbReference>
<accession>A0A1I2MSP6</accession>
<organism evidence="3 4">
    <name type="scientific">Blastococcus tunisiensis</name>
    <dbReference type="NCBI Taxonomy" id="1798228"/>
    <lineage>
        <taxon>Bacteria</taxon>
        <taxon>Bacillati</taxon>
        <taxon>Actinomycetota</taxon>
        <taxon>Actinomycetes</taxon>
        <taxon>Geodermatophilales</taxon>
        <taxon>Geodermatophilaceae</taxon>
        <taxon>Blastococcus</taxon>
    </lineage>
</organism>
<evidence type="ECO:0000313" key="4">
    <source>
        <dbReference type="Proteomes" id="UP000198589"/>
    </source>
</evidence>
<name>A0A1I2MSP6_9ACTN</name>
<gene>
    <name evidence="3" type="ORF">SAMN05216574_13515</name>
</gene>
<dbReference type="EMBL" id="FOND01000035">
    <property type="protein sequence ID" value="SFF94554.1"/>
    <property type="molecule type" value="Genomic_DNA"/>
</dbReference>
<dbReference type="AlphaFoldDB" id="A0A1I2MSP6"/>
<evidence type="ECO:0000256" key="1">
    <source>
        <dbReference type="SAM" id="MobiDB-lite"/>
    </source>
</evidence>
<dbReference type="OrthoDB" id="7605626at2"/>
<dbReference type="RefSeq" id="WP_139229006.1">
    <property type="nucleotide sequence ID" value="NZ_FOND01000035.1"/>
</dbReference>
<feature type="region of interest" description="Disordered" evidence="1">
    <location>
        <begin position="342"/>
        <end position="375"/>
    </location>
</feature>
<feature type="compositionally biased region" description="Low complexity" evidence="1">
    <location>
        <begin position="351"/>
        <end position="375"/>
    </location>
</feature>
<feature type="region of interest" description="Disordered" evidence="1">
    <location>
        <begin position="1"/>
        <end position="34"/>
    </location>
</feature>